<keyword evidence="4" id="KW-1185">Reference proteome</keyword>
<gene>
    <name evidence="2" type="ORF">SS50377_19038</name>
    <name evidence="3" type="ORF">SS50377_26467</name>
</gene>
<feature type="compositionally biased region" description="Acidic residues" evidence="1">
    <location>
        <begin position="1"/>
        <end position="11"/>
    </location>
</feature>
<organism evidence="2">
    <name type="scientific">Spironucleus salmonicida</name>
    <dbReference type="NCBI Taxonomy" id="348837"/>
    <lineage>
        <taxon>Eukaryota</taxon>
        <taxon>Metamonada</taxon>
        <taxon>Diplomonadida</taxon>
        <taxon>Hexamitidae</taxon>
        <taxon>Hexamitinae</taxon>
        <taxon>Spironucleus</taxon>
    </lineage>
</organism>
<evidence type="ECO:0000256" key="1">
    <source>
        <dbReference type="SAM" id="MobiDB-lite"/>
    </source>
</evidence>
<dbReference type="AlphaFoldDB" id="V6LCD7"/>
<dbReference type="VEuPathDB" id="GiardiaDB:SS50377_26467"/>
<dbReference type="EMBL" id="KI546170">
    <property type="protein sequence ID" value="EST41326.1"/>
    <property type="molecule type" value="Genomic_DNA"/>
</dbReference>
<dbReference type="EMBL" id="AUWU02000006">
    <property type="protein sequence ID" value="KAH0572257.1"/>
    <property type="molecule type" value="Genomic_DNA"/>
</dbReference>
<dbReference type="Proteomes" id="UP000018208">
    <property type="component" value="Unassembled WGS sequence"/>
</dbReference>
<evidence type="ECO:0000313" key="4">
    <source>
        <dbReference type="Proteomes" id="UP000018208"/>
    </source>
</evidence>
<accession>V6LCD7</accession>
<name>V6LCD7_9EUKA</name>
<evidence type="ECO:0000313" key="3">
    <source>
        <dbReference type="EMBL" id="KAH0572257.1"/>
    </source>
</evidence>
<evidence type="ECO:0000313" key="2">
    <source>
        <dbReference type="EMBL" id="EST41326.1"/>
    </source>
</evidence>
<sequence length="102" mass="11704">MGTSDSIEDDGQNTCQEGKPGDQLNDEHALSQVPKQRNSTRLIEKQSQFALLNHRDSLSTLNEKTEYAQSALDIQETDTILTRQLKLQFRENARQKVHDMFK</sequence>
<feature type="region of interest" description="Disordered" evidence="1">
    <location>
        <begin position="1"/>
        <end position="39"/>
    </location>
</feature>
<protein>
    <submittedName>
        <fullName evidence="2">Uncharacterized protein</fullName>
    </submittedName>
</protein>
<reference evidence="2 3" key="1">
    <citation type="journal article" date="2014" name="PLoS Genet.">
        <title>The Genome of Spironucleus salmonicida Highlights a Fish Pathogen Adapted to Fluctuating Environments.</title>
        <authorList>
            <person name="Xu F."/>
            <person name="Jerlstrom-Hultqvist J."/>
            <person name="Einarsson E."/>
            <person name="Astvaldsson A."/>
            <person name="Svard S.G."/>
            <person name="Andersson J.O."/>
        </authorList>
    </citation>
    <scope>NUCLEOTIDE SEQUENCE</scope>
    <source>
        <strain evidence="3">ATCC 50377</strain>
    </source>
</reference>
<reference evidence="3" key="2">
    <citation type="submission" date="2020-12" db="EMBL/GenBank/DDBJ databases">
        <title>New Spironucleus salmonicida genome in near-complete chromosomes.</title>
        <authorList>
            <person name="Xu F."/>
            <person name="Kurt Z."/>
            <person name="Jimenez-Gonzalez A."/>
            <person name="Astvaldsson A."/>
            <person name="Andersson J.O."/>
            <person name="Svard S.G."/>
        </authorList>
    </citation>
    <scope>NUCLEOTIDE SEQUENCE</scope>
    <source>
        <strain evidence="3">ATCC 50377</strain>
    </source>
</reference>
<proteinExistence type="predicted"/>